<organism evidence="1">
    <name type="scientific">Vitrella brassicaformis</name>
    <dbReference type="NCBI Taxonomy" id="1169539"/>
    <lineage>
        <taxon>Eukaryota</taxon>
        <taxon>Sar</taxon>
        <taxon>Alveolata</taxon>
        <taxon>Colpodellida</taxon>
        <taxon>Vitrellaceae</taxon>
        <taxon>Vitrella</taxon>
    </lineage>
</organism>
<dbReference type="EMBL" id="HBGB01007033">
    <property type="protein sequence ID" value="CAD9048941.1"/>
    <property type="molecule type" value="Transcribed_RNA"/>
</dbReference>
<reference evidence="1" key="1">
    <citation type="submission" date="2021-01" db="EMBL/GenBank/DDBJ databases">
        <authorList>
            <person name="Corre E."/>
            <person name="Pelletier E."/>
            <person name="Niang G."/>
            <person name="Scheremetjew M."/>
            <person name="Finn R."/>
            <person name="Kale V."/>
            <person name="Holt S."/>
            <person name="Cochrane G."/>
            <person name="Meng A."/>
            <person name="Brown T."/>
            <person name="Cohen L."/>
        </authorList>
    </citation>
    <scope>NUCLEOTIDE SEQUENCE</scope>
    <source>
        <strain evidence="1">CCMP3346</strain>
    </source>
</reference>
<dbReference type="GO" id="GO:0005840">
    <property type="term" value="C:ribosome"/>
    <property type="evidence" value="ECO:0007669"/>
    <property type="project" value="InterPro"/>
</dbReference>
<dbReference type="GO" id="GO:0003735">
    <property type="term" value="F:structural constituent of ribosome"/>
    <property type="evidence" value="ECO:0007669"/>
    <property type="project" value="InterPro"/>
</dbReference>
<protein>
    <submittedName>
        <fullName evidence="1">Uncharacterized protein</fullName>
    </submittedName>
</protein>
<dbReference type="GO" id="GO:0019843">
    <property type="term" value="F:rRNA binding"/>
    <property type="evidence" value="ECO:0007669"/>
    <property type="project" value="InterPro"/>
</dbReference>
<evidence type="ECO:0000313" key="1">
    <source>
        <dbReference type="EMBL" id="CAD9048941.1"/>
    </source>
</evidence>
<dbReference type="AlphaFoldDB" id="A0A7S1JN17"/>
<gene>
    <name evidence="1" type="ORF">VBRA1451_LOCUS3999</name>
</gene>
<sequence>MSFGSRTKKTIHWQSLLLFYGHAYPKGRHSTCRMRSLCRGTLLPRRMTPCSSAIHQQQRGVAKWGVNEFFGETETHTNHRWTELPKQRSSPWPREQHWMKWPGVVAHLGGEYFFRGNQKYPQTMYHMRTDNEDLCMVGSVDPRKVQTHTIENALHRQTRGWAVQIVLHGRGVKAYWEPDYPHLMIRLGVGVKAMDCTRIAKGSAGDAKVELGKKGDLIVVRGFDKEKVGKLAWCLFQKVEANVYTMKGGHIADHPIAQKLFRKK</sequence>
<dbReference type="GO" id="GO:0006412">
    <property type="term" value="P:translation"/>
    <property type="evidence" value="ECO:0007669"/>
    <property type="project" value="InterPro"/>
</dbReference>
<dbReference type="SUPFAM" id="SSF56053">
    <property type="entry name" value="Ribosomal protein L6"/>
    <property type="match status" value="1"/>
</dbReference>
<name>A0A7S1JN17_9ALVE</name>
<accession>A0A7S1JN17</accession>
<dbReference type="InterPro" id="IPR036789">
    <property type="entry name" value="Ribosomal_uL6-like_a/b-dom_sf"/>
</dbReference>
<proteinExistence type="predicted"/>